<dbReference type="EMBL" id="JAUSZV010000005">
    <property type="protein sequence ID" value="MDQ0909757.1"/>
    <property type="molecule type" value="Genomic_DNA"/>
</dbReference>
<dbReference type="RefSeq" id="WP_306979800.1">
    <property type="nucleotide sequence ID" value="NZ_JAUSZV010000005.1"/>
</dbReference>
<dbReference type="Proteomes" id="UP001234216">
    <property type="component" value="Unassembled WGS sequence"/>
</dbReference>
<reference evidence="1" key="1">
    <citation type="submission" date="2023-07" db="EMBL/GenBank/DDBJ databases">
        <title>Comparative genomics of wheat-associated soil bacteria to identify genetic determinants of phenazine resistance.</title>
        <authorList>
            <person name="Mouncey N."/>
        </authorList>
    </citation>
    <scope>NUCLEOTIDE SEQUENCE</scope>
    <source>
        <strain evidence="1">V4I22</strain>
    </source>
</reference>
<evidence type="ECO:0000313" key="1">
    <source>
        <dbReference type="EMBL" id="MDQ0909757.1"/>
    </source>
</evidence>
<name>A0AAW8FL20_9ACTN</name>
<protein>
    <recommendedName>
        <fullName evidence="3">Transposase</fullName>
    </recommendedName>
</protein>
<organism evidence="1 2">
    <name type="scientific">Streptomyces canus</name>
    <dbReference type="NCBI Taxonomy" id="58343"/>
    <lineage>
        <taxon>Bacteria</taxon>
        <taxon>Bacillati</taxon>
        <taxon>Actinomycetota</taxon>
        <taxon>Actinomycetes</taxon>
        <taxon>Kitasatosporales</taxon>
        <taxon>Streptomycetaceae</taxon>
        <taxon>Streptomyces</taxon>
        <taxon>Streptomyces aurantiacus group</taxon>
    </lineage>
</organism>
<evidence type="ECO:0000313" key="2">
    <source>
        <dbReference type="Proteomes" id="UP001234216"/>
    </source>
</evidence>
<comment type="caution">
    <text evidence="1">The sequence shown here is derived from an EMBL/GenBank/DDBJ whole genome shotgun (WGS) entry which is preliminary data.</text>
</comment>
<accession>A0AAW8FL20</accession>
<evidence type="ECO:0008006" key="3">
    <source>
        <dbReference type="Google" id="ProtNLM"/>
    </source>
</evidence>
<dbReference type="AlphaFoldDB" id="A0AAW8FL20"/>
<proteinExistence type="predicted"/>
<sequence>MSGLAGVGRFVALRVYVFAVRRDWTGPRKRREAATASVLLTA</sequence>
<gene>
    <name evidence="1" type="ORF">QFZ22_005742</name>
</gene>